<evidence type="ECO:0000313" key="1">
    <source>
        <dbReference type="EMBL" id="RZC63136.1"/>
    </source>
</evidence>
<dbReference type="Proteomes" id="UP000316621">
    <property type="component" value="Chromosome 5"/>
</dbReference>
<dbReference type="EMBL" id="CM010719">
    <property type="protein sequence ID" value="RZC63136.1"/>
    <property type="molecule type" value="Genomic_DNA"/>
</dbReference>
<sequence length="94" mass="10768">MNSTTRTTIEDGISLVFGVILRKSFCRLREMNDLFSEFMSILVTTIQYSDHVIAQRGRGGQRQSNDFPGRYSLISSMDARPDRDIGLVCLDRQY</sequence>
<proteinExistence type="predicted"/>
<reference evidence="1 2" key="1">
    <citation type="journal article" date="2018" name="Science">
        <title>The opium poppy genome and morphinan production.</title>
        <authorList>
            <person name="Guo L."/>
            <person name="Winzer T."/>
            <person name="Yang X."/>
            <person name="Li Y."/>
            <person name="Ning Z."/>
            <person name="He Z."/>
            <person name="Teodor R."/>
            <person name="Lu Y."/>
            <person name="Bowser T.A."/>
            <person name="Graham I.A."/>
            <person name="Ye K."/>
        </authorList>
    </citation>
    <scope>NUCLEOTIDE SEQUENCE [LARGE SCALE GENOMIC DNA]</scope>
    <source>
        <strain evidence="2">cv. HN1</strain>
        <tissue evidence="1">Leaves</tissue>
    </source>
</reference>
<accession>A0A4Y7JRH1</accession>
<dbReference type="Gramene" id="RZC63136">
    <property type="protein sequence ID" value="RZC63136"/>
    <property type="gene ID" value="C5167_024888"/>
</dbReference>
<name>A0A4Y7JRH1_PAPSO</name>
<keyword evidence="2" id="KW-1185">Reference proteome</keyword>
<dbReference type="AlphaFoldDB" id="A0A4Y7JRH1"/>
<organism evidence="1 2">
    <name type="scientific">Papaver somniferum</name>
    <name type="common">Opium poppy</name>
    <dbReference type="NCBI Taxonomy" id="3469"/>
    <lineage>
        <taxon>Eukaryota</taxon>
        <taxon>Viridiplantae</taxon>
        <taxon>Streptophyta</taxon>
        <taxon>Embryophyta</taxon>
        <taxon>Tracheophyta</taxon>
        <taxon>Spermatophyta</taxon>
        <taxon>Magnoliopsida</taxon>
        <taxon>Ranunculales</taxon>
        <taxon>Papaveraceae</taxon>
        <taxon>Papaveroideae</taxon>
        <taxon>Papaver</taxon>
    </lineage>
</organism>
<evidence type="ECO:0000313" key="2">
    <source>
        <dbReference type="Proteomes" id="UP000316621"/>
    </source>
</evidence>
<protein>
    <submittedName>
        <fullName evidence="1">Uncharacterized protein</fullName>
    </submittedName>
</protein>
<gene>
    <name evidence="1" type="ORF">C5167_024888</name>
</gene>